<gene>
    <name evidence="15" type="primary">apxIB</name>
    <name evidence="15" type="ORF">NCTC11432_04101</name>
</gene>
<dbReference type="RefSeq" id="WP_041462070.1">
    <property type="nucleotide sequence ID" value="NZ_CP068486.1"/>
</dbReference>
<evidence type="ECO:0000256" key="9">
    <source>
        <dbReference type="ARBA" id="ARBA00023136"/>
    </source>
</evidence>
<dbReference type="InterPro" id="IPR011527">
    <property type="entry name" value="ABC1_TM_dom"/>
</dbReference>
<keyword evidence="4 11" id="KW-0812">Transmembrane</keyword>
<dbReference type="OrthoDB" id="9760358at2"/>
<dbReference type="InterPro" id="IPR003439">
    <property type="entry name" value="ABC_transporter-like_ATP-bd"/>
</dbReference>
<feature type="domain" description="ABC transmembrane type-1" evidence="13">
    <location>
        <begin position="174"/>
        <end position="454"/>
    </location>
</feature>
<name>A0A448B7F7_CHRGE</name>
<feature type="transmembrane region" description="Helical" evidence="11">
    <location>
        <begin position="431"/>
        <end position="452"/>
    </location>
</feature>
<protein>
    <submittedName>
        <fullName evidence="15">RTX-I toxin determinant B</fullName>
    </submittedName>
</protein>
<dbReference type="GO" id="GO:0006508">
    <property type="term" value="P:proteolysis"/>
    <property type="evidence" value="ECO:0007669"/>
    <property type="project" value="InterPro"/>
</dbReference>
<keyword evidence="5" id="KW-0547">Nucleotide-binding</keyword>
<evidence type="ECO:0000256" key="11">
    <source>
        <dbReference type="SAM" id="Phobius"/>
    </source>
</evidence>
<evidence type="ECO:0000256" key="2">
    <source>
        <dbReference type="ARBA" id="ARBA00022448"/>
    </source>
</evidence>
<accession>A0A448B7F7</accession>
<dbReference type="Gene3D" id="3.40.50.300">
    <property type="entry name" value="P-loop containing nucleotide triphosphate hydrolases"/>
    <property type="match status" value="1"/>
</dbReference>
<evidence type="ECO:0000256" key="10">
    <source>
        <dbReference type="ARBA" id="ARBA00043264"/>
    </source>
</evidence>
<dbReference type="GO" id="GO:0016887">
    <property type="term" value="F:ATP hydrolysis activity"/>
    <property type="evidence" value="ECO:0007669"/>
    <property type="project" value="InterPro"/>
</dbReference>
<dbReference type="GO" id="GO:0008233">
    <property type="term" value="F:peptidase activity"/>
    <property type="evidence" value="ECO:0007669"/>
    <property type="project" value="InterPro"/>
</dbReference>
<evidence type="ECO:0000256" key="8">
    <source>
        <dbReference type="ARBA" id="ARBA00022989"/>
    </source>
</evidence>
<evidence type="ECO:0000313" key="16">
    <source>
        <dbReference type="Proteomes" id="UP000279227"/>
    </source>
</evidence>
<dbReference type="InterPro" id="IPR039421">
    <property type="entry name" value="Type_1_exporter"/>
</dbReference>
<dbReference type="STRING" id="525257.HMPREF0204_10870"/>
<reference evidence="15 16" key="1">
    <citation type="submission" date="2018-12" db="EMBL/GenBank/DDBJ databases">
        <authorList>
            <consortium name="Pathogen Informatics"/>
        </authorList>
    </citation>
    <scope>NUCLEOTIDE SEQUENCE [LARGE SCALE GENOMIC DNA]</scope>
    <source>
        <strain evidence="15 16">NCTC11432</strain>
    </source>
</reference>
<dbReference type="GO" id="GO:0005524">
    <property type="term" value="F:ATP binding"/>
    <property type="evidence" value="ECO:0007669"/>
    <property type="project" value="UniProtKB-KW"/>
</dbReference>
<keyword evidence="6" id="KW-0067">ATP-binding</keyword>
<keyword evidence="10" id="KW-0080">Bacteriocin transport</keyword>
<evidence type="ECO:0000259" key="14">
    <source>
        <dbReference type="PROSITE" id="PS50990"/>
    </source>
</evidence>
<dbReference type="EMBL" id="LR134289">
    <property type="protein sequence ID" value="VEE10502.1"/>
    <property type="molecule type" value="Genomic_DNA"/>
</dbReference>
<feature type="domain" description="Peptidase C39" evidence="14">
    <location>
        <begin position="10"/>
        <end position="130"/>
    </location>
</feature>
<feature type="transmembrane region" description="Helical" evidence="11">
    <location>
        <begin position="172"/>
        <end position="189"/>
    </location>
</feature>
<comment type="subcellular location">
    <subcellularLocation>
        <location evidence="1">Cell membrane</location>
        <topology evidence="1">Multi-pass membrane protein</topology>
    </subcellularLocation>
</comment>
<dbReference type="Gene3D" id="3.90.70.10">
    <property type="entry name" value="Cysteine proteinases"/>
    <property type="match status" value="1"/>
</dbReference>
<evidence type="ECO:0000259" key="13">
    <source>
        <dbReference type="PROSITE" id="PS50929"/>
    </source>
</evidence>
<dbReference type="GeneID" id="93018852"/>
<dbReference type="Gene3D" id="1.20.1560.10">
    <property type="entry name" value="ABC transporter type 1, transmembrane domain"/>
    <property type="match status" value="1"/>
</dbReference>
<feature type="domain" description="ABC transporter" evidence="12">
    <location>
        <begin position="487"/>
        <end position="722"/>
    </location>
</feature>
<dbReference type="AlphaFoldDB" id="A0A448B7F7"/>
<evidence type="ECO:0000259" key="12">
    <source>
        <dbReference type="PROSITE" id="PS50893"/>
    </source>
</evidence>
<feature type="transmembrane region" description="Helical" evidence="11">
    <location>
        <begin position="312"/>
        <end position="329"/>
    </location>
</feature>
<dbReference type="SUPFAM" id="SSF52540">
    <property type="entry name" value="P-loop containing nucleoside triphosphate hydrolases"/>
    <property type="match status" value="1"/>
</dbReference>
<dbReference type="InterPro" id="IPR017871">
    <property type="entry name" value="ABC_transporter-like_CS"/>
</dbReference>
<evidence type="ECO:0000256" key="3">
    <source>
        <dbReference type="ARBA" id="ARBA00022475"/>
    </source>
</evidence>
<feature type="transmembrane region" description="Helical" evidence="11">
    <location>
        <begin position="209"/>
        <end position="229"/>
    </location>
</feature>
<dbReference type="CDD" id="cd02418">
    <property type="entry name" value="Peptidase_C39B"/>
    <property type="match status" value="1"/>
</dbReference>
<evidence type="ECO:0000256" key="6">
    <source>
        <dbReference type="ARBA" id="ARBA00022840"/>
    </source>
</evidence>
<dbReference type="Pfam" id="PF00005">
    <property type="entry name" value="ABC_tran"/>
    <property type="match status" value="1"/>
</dbReference>
<dbReference type="InterPro" id="IPR005074">
    <property type="entry name" value="Peptidase_C39"/>
</dbReference>
<dbReference type="GO" id="GO:0140359">
    <property type="term" value="F:ABC-type transporter activity"/>
    <property type="evidence" value="ECO:0007669"/>
    <property type="project" value="InterPro"/>
</dbReference>
<dbReference type="PROSITE" id="PS50893">
    <property type="entry name" value="ABC_TRANSPORTER_2"/>
    <property type="match status" value="1"/>
</dbReference>
<dbReference type="Pfam" id="PF00664">
    <property type="entry name" value="ABC_membrane"/>
    <property type="match status" value="1"/>
</dbReference>
<dbReference type="Proteomes" id="UP000279227">
    <property type="component" value="Chromosome"/>
</dbReference>
<dbReference type="GO" id="GO:0015031">
    <property type="term" value="P:protein transport"/>
    <property type="evidence" value="ECO:0007669"/>
    <property type="project" value="UniProtKB-KW"/>
</dbReference>
<dbReference type="Pfam" id="PF03412">
    <property type="entry name" value="Peptidase_C39"/>
    <property type="match status" value="1"/>
</dbReference>
<dbReference type="PANTHER" id="PTHR24221:SF654">
    <property type="entry name" value="ATP-BINDING CASSETTE SUB-FAMILY B MEMBER 6"/>
    <property type="match status" value="1"/>
</dbReference>
<dbReference type="GO" id="GO:0043213">
    <property type="term" value="P:bacteriocin transport"/>
    <property type="evidence" value="ECO:0007669"/>
    <property type="project" value="UniProtKB-KW"/>
</dbReference>
<evidence type="ECO:0000256" key="4">
    <source>
        <dbReference type="ARBA" id="ARBA00022692"/>
    </source>
</evidence>
<feature type="transmembrane region" description="Helical" evidence="11">
    <location>
        <begin position="287"/>
        <end position="306"/>
    </location>
</feature>
<dbReference type="PROSITE" id="PS50929">
    <property type="entry name" value="ABC_TM1F"/>
    <property type="match status" value="1"/>
</dbReference>
<dbReference type="InterPro" id="IPR036640">
    <property type="entry name" value="ABC1_TM_sf"/>
</dbReference>
<keyword evidence="9 11" id="KW-0472">Membrane</keyword>
<dbReference type="SUPFAM" id="SSF90123">
    <property type="entry name" value="ABC transporter transmembrane region"/>
    <property type="match status" value="1"/>
</dbReference>
<proteinExistence type="predicted"/>
<evidence type="ECO:0000256" key="5">
    <source>
        <dbReference type="ARBA" id="ARBA00022741"/>
    </source>
</evidence>
<dbReference type="GO" id="GO:0005886">
    <property type="term" value="C:plasma membrane"/>
    <property type="evidence" value="ECO:0007669"/>
    <property type="project" value="UniProtKB-SubCell"/>
</dbReference>
<dbReference type="PANTHER" id="PTHR24221">
    <property type="entry name" value="ATP-BINDING CASSETTE SUB-FAMILY B"/>
    <property type="match status" value="1"/>
</dbReference>
<dbReference type="PROSITE" id="PS00211">
    <property type="entry name" value="ABC_TRANSPORTER_1"/>
    <property type="match status" value="1"/>
</dbReference>
<dbReference type="FunFam" id="3.40.50.300:FF:000299">
    <property type="entry name" value="ABC transporter ATP-binding protein/permease"/>
    <property type="match status" value="1"/>
</dbReference>
<evidence type="ECO:0000313" key="15">
    <source>
        <dbReference type="EMBL" id="VEE10502.1"/>
    </source>
</evidence>
<dbReference type="KEGG" id="cgle:NCTC11432_04101"/>
<keyword evidence="8 11" id="KW-1133">Transmembrane helix</keyword>
<dbReference type="SMART" id="SM00382">
    <property type="entry name" value="AAA"/>
    <property type="match status" value="1"/>
</dbReference>
<dbReference type="InterPro" id="IPR003593">
    <property type="entry name" value="AAA+_ATPase"/>
</dbReference>
<feature type="transmembrane region" description="Helical" evidence="11">
    <location>
        <begin position="401"/>
        <end position="419"/>
    </location>
</feature>
<evidence type="ECO:0000256" key="1">
    <source>
        <dbReference type="ARBA" id="ARBA00004651"/>
    </source>
</evidence>
<sequence length="728" mass="83602">MFNKFPFYSQIEQMDCGPVCLKIILKYYGKDCDLVYLRNLTEVTRSGVTLADINDAGKKLYFHTTPFKVPLSTLNEDVHLPCILHWEQEHFVVLYKIKNNFYYISDPKYGRLKLKKEQFVKLWISSTDNEGIGLQLIPKEEFVEFKPPFEQQDLKIFKSYIRSVLEKQNFKIGLLIFLITISSVISYIFPQLIQKMFDEGMKSKEGKVIIGIFGFQMLLYGGQILINILQNFVGVHFSSQVSIKMLNDLLQKTVRLPVSFFENRLYTDLLQKIEEQSKIEQLLTRQLLSNILSVFLLIVLIIRLLIYNQYIALGFLGIAVFSTIWIYLFHNKRRIIDYYAFKLNSESKNHLVEMITGMVSVKISNAHISRISKWEELQKKIYKTKVKSLILDIYQTNVTSIIKQLFIFSTTFFCVYWVSLGKMTVGEMLSIGYIIGIASAPIENLVAFFRSFQDSSLVYKRVQEILQQTDENLNLKEGNQALLSKDISLNNVWFKYPGGHQPYVLKNINFKIPNGKVLAIVGESGSGKTTLSKLLLGFYPSSEGDLNIGQEELFQINHDWWRSNCGVVLQDSYIFSGTIRENISMQEDADEKLLISACKLANIYEMIQSLPLGFDTKIGAAGDDLSGGQKQRILIARAVYKNPDFIFFDEATSALDAENEKIIHDNLQEFFKGRTVVIIAHRLSTVKSADNIIVLKKGEVVEQGNHQELVSKKGEYFNLVRNQLELGE</sequence>
<evidence type="ECO:0000256" key="7">
    <source>
        <dbReference type="ARBA" id="ARBA00022927"/>
    </source>
</evidence>
<dbReference type="InterPro" id="IPR027417">
    <property type="entry name" value="P-loop_NTPase"/>
</dbReference>
<dbReference type="PROSITE" id="PS50990">
    <property type="entry name" value="PEPTIDASE_C39"/>
    <property type="match status" value="1"/>
</dbReference>
<keyword evidence="2" id="KW-0813">Transport</keyword>
<keyword evidence="7" id="KW-0653">Protein transport</keyword>
<dbReference type="GO" id="GO:0034040">
    <property type="term" value="F:ATPase-coupled lipid transmembrane transporter activity"/>
    <property type="evidence" value="ECO:0007669"/>
    <property type="project" value="TreeGrafter"/>
</dbReference>
<keyword evidence="3" id="KW-1003">Cell membrane</keyword>
<organism evidence="15 16">
    <name type="scientific">Chryseobacterium gleum</name>
    <name type="common">Flavobacterium gleum</name>
    <dbReference type="NCBI Taxonomy" id="250"/>
    <lineage>
        <taxon>Bacteria</taxon>
        <taxon>Pseudomonadati</taxon>
        <taxon>Bacteroidota</taxon>
        <taxon>Flavobacteriia</taxon>
        <taxon>Flavobacteriales</taxon>
        <taxon>Weeksellaceae</taxon>
        <taxon>Chryseobacterium group</taxon>
        <taxon>Chryseobacterium</taxon>
    </lineage>
</organism>